<dbReference type="Pfam" id="PF00514">
    <property type="entry name" value="Arm"/>
    <property type="match status" value="1"/>
</dbReference>
<dbReference type="SUPFAM" id="SSF48371">
    <property type="entry name" value="ARM repeat"/>
    <property type="match status" value="1"/>
</dbReference>
<evidence type="ECO:0008006" key="3">
    <source>
        <dbReference type="Google" id="ProtNLM"/>
    </source>
</evidence>
<protein>
    <recommendedName>
        <fullName evidence="3">Armadillo repeat-containing domain-containing protein</fullName>
    </recommendedName>
</protein>
<evidence type="ECO:0000313" key="2">
    <source>
        <dbReference type="EMBL" id="CEM53709.1"/>
    </source>
</evidence>
<sequence>MDNDLRAVIEASISHCMSFPGSHKKGFRKAPYPSTIRTRALYCPFRIPQLTAMGTSRSSDGVKENAAGVLAKLRVNDESGTAIVDAGAIPPLVGLLTSGTDVAKENAARALAKLAVNDENSREIIAHAVAIPPLEALLNSGTDSAQEHARRVLEHLTKPEVREKEDAREVRSFSQDTCELALLLFLENGIKTRTVSTDISELAQRKD</sequence>
<dbReference type="AlphaFoldDB" id="A0A0G4I9L8"/>
<dbReference type="InterPro" id="IPR011989">
    <property type="entry name" value="ARM-like"/>
</dbReference>
<dbReference type="InterPro" id="IPR000225">
    <property type="entry name" value="Armadillo"/>
</dbReference>
<proteinExistence type="predicted"/>
<dbReference type="PANTHER" id="PTHR23315">
    <property type="entry name" value="U BOX DOMAIN-CONTAINING"/>
    <property type="match status" value="1"/>
</dbReference>
<dbReference type="InterPro" id="IPR016024">
    <property type="entry name" value="ARM-type_fold"/>
</dbReference>
<dbReference type="PANTHER" id="PTHR23315:SF7">
    <property type="entry name" value="U-BOX DOMAIN-CONTAINING PROTEIN 4"/>
    <property type="match status" value="1"/>
</dbReference>
<name>A0A0G4I9L8_9ALVE</name>
<evidence type="ECO:0000256" key="1">
    <source>
        <dbReference type="PROSITE-ProRule" id="PRU00259"/>
    </source>
</evidence>
<reference evidence="2" key="1">
    <citation type="submission" date="2014-11" db="EMBL/GenBank/DDBJ databases">
        <authorList>
            <person name="Otto D Thomas"/>
            <person name="Naeem Raeece"/>
        </authorList>
    </citation>
    <scope>NUCLEOTIDE SEQUENCE</scope>
</reference>
<dbReference type="SMART" id="SM00185">
    <property type="entry name" value="ARM"/>
    <property type="match status" value="2"/>
</dbReference>
<gene>
    <name evidence="2" type="ORF">Cvel_12195</name>
</gene>
<dbReference type="Gene3D" id="1.25.10.10">
    <property type="entry name" value="Leucine-rich Repeat Variant"/>
    <property type="match status" value="1"/>
</dbReference>
<dbReference type="EMBL" id="CDMZ01005719">
    <property type="protein sequence ID" value="CEM53709.1"/>
    <property type="molecule type" value="Genomic_DNA"/>
</dbReference>
<dbReference type="PROSITE" id="PS50176">
    <property type="entry name" value="ARM_REPEAT"/>
    <property type="match status" value="1"/>
</dbReference>
<accession>A0A0G4I9L8</accession>
<dbReference type="VEuPathDB" id="CryptoDB:Cvel_12195"/>
<dbReference type="PhylomeDB" id="A0A0G4I9L8"/>
<feature type="repeat" description="ARM" evidence="1">
    <location>
        <begin position="87"/>
        <end position="129"/>
    </location>
</feature>
<organism evidence="2">
    <name type="scientific">Chromera velia CCMP2878</name>
    <dbReference type="NCBI Taxonomy" id="1169474"/>
    <lineage>
        <taxon>Eukaryota</taxon>
        <taxon>Sar</taxon>
        <taxon>Alveolata</taxon>
        <taxon>Colpodellida</taxon>
        <taxon>Chromeraceae</taxon>
        <taxon>Chromera</taxon>
    </lineage>
</organism>